<dbReference type="Proteomes" id="UP000032142">
    <property type="component" value="Unassembled WGS sequence"/>
</dbReference>
<reference evidence="3" key="1">
    <citation type="submission" date="2014-09" db="EMBL/GenBank/DDBJ databases">
        <authorList>
            <person name="Mudge J."/>
            <person name="Ramaraj T."/>
            <person name="Lindquist I.E."/>
            <person name="Bharti A.K."/>
            <person name="Sundararajan A."/>
            <person name="Cameron C.T."/>
            <person name="Woodward J.E."/>
            <person name="May G.D."/>
            <person name="Brubaker C."/>
            <person name="Broadhvest J."/>
            <person name="Wilkins T.A."/>
        </authorList>
    </citation>
    <scope>NUCLEOTIDE SEQUENCE</scope>
    <source>
        <strain evidence="3">cv. AKA8401</strain>
    </source>
</reference>
<gene>
    <name evidence="2" type="ORF">F383_06589</name>
</gene>
<evidence type="ECO:0000313" key="2">
    <source>
        <dbReference type="EMBL" id="KHG26584.1"/>
    </source>
</evidence>
<evidence type="ECO:0000313" key="3">
    <source>
        <dbReference type="Proteomes" id="UP000032142"/>
    </source>
</evidence>
<dbReference type="EMBL" id="KN437415">
    <property type="protein sequence ID" value="KHG26584.1"/>
    <property type="molecule type" value="Genomic_DNA"/>
</dbReference>
<name>A0A0B0PQ70_GOSAR</name>
<sequence length="26" mass="3115">MNQNSFIFLIMFDQKLTITIIIIILM</sequence>
<evidence type="ECO:0000256" key="1">
    <source>
        <dbReference type="SAM" id="Phobius"/>
    </source>
</evidence>
<proteinExistence type="predicted"/>
<protein>
    <submittedName>
        <fullName evidence="2">Uncharacterized protein</fullName>
    </submittedName>
</protein>
<keyword evidence="1" id="KW-0812">Transmembrane</keyword>
<keyword evidence="3" id="KW-1185">Reference proteome</keyword>
<accession>A0A0B0PQ70</accession>
<organism evidence="2 3">
    <name type="scientific">Gossypium arboreum</name>
    <name type="common">Tree cotton</name>
    <name type="synonym">Gossypium nanking</name>
    <dbReference type="NCBI Taxonomy" id="29729"/>
    <lineage>
        <taxon>Eukaryota</taxon>
        <taxon>Viridiplantae</taxon>
        <taxon>Streptophyta</taxon>
        <taxon>Embryophyta</taxon>
        <taxon>Tracheophyta</taxon>
        <taxon>Spermatophyta</taxon>
        <taxon>Magnoliopsida</taxon>
        <taxon>eudicotyledons</taxon>
        <taxon>Gunneridae</taxon>
        <taxon>Pentapetalae</taxon>
        <taxon>rosids</taxon>
        <taxon>malvids</taxon>
        <taxon>Malvales</taxon>
        <taxon>Malvaceae</taxon>
        <taxon>Malvoideae</taxon>
        <taxon>Gossypium</taxon>
    </lineage>
</organism>
<feature type="transmembrane region" description="Helical" evidence="1">
    <location>
        <begin position="6"/>
        <end position="25"/>
    </location>
</feature>
<keyword evidence="1" id="KW-1133">Transmembrane helix</keyword>
<keyword evidence="1" id="KW-0472">Membrane</keyword>
<dbReference type="AlphaFoldDB" id="A0A0B0PQ70"/>